<dbReference type="RefSeq" id="WP_152802738.1">
    <property type="nucleotide sequence ID" value="NZ_WHNX01000007.1"/>
</dbReference>
<reference evidence="2 3" key="1">
    <citation type="submission" date="2019-10" db="EMBL/GenBank/DDBJ databases">
        <title>Alkalibaculum tamaniensis sp.nov., a new alkaliphilic acetogen, isolated on methoxylated aromatics from a mud volcano.</title>
        <authorList>
            <person name="Khomyakova M.A."/>
            <person name="Merkel A.Y."/>
            <person name="Bonch-Osmolovskaya E.A."/>
            <person name="Slobodkin A.I."/>
        </authorList>
    </citation>
    <scope>NUCLEOTIDE SEQUENCE [LARGE SCALE GENOMIC DNA]</scope>
    <source>
        <strain evidence="2 3">M08DMB</strain>
    </source>
</reference>
<accession>A0A6A7K779</accession>
<name>A0A6A7K779_9FIRM</name>
<keyword evidence="1" id="KW-0472">Membrane</keyword>
<keyword evidence="1" id="KW-0812">Transmembrane</keyword>
<sequence>MNENKEKRQEIFNNYKESIKRAKFAPLTKYALNVGNPSKSNEQKSSNDKDNKNIDEIYLEYKIKKLEEKLSKILLISMTALVLAIISLIIIMYNV</sequence>
<protein>
    <submittedName>
        <fullName evidence="2">Uncharacterized protein</fullName>
    </submittedName>
</protein>
<gene>
    <name evidence="2" type="ORF">GC105_06015</name>
</gene>
<keyword evidence="3" id="KW-1185">Reference proteome</keyword>
<dbReference type="Proteomes" id="UP000440004">
    <property type="component" value="Unassembled WGS sequence"/>
</dbReference>
<evidence type="ECO:0000313" key="2">
    <source>
        <dbReference type="EMBL" id="MPW25338.1"/>
    </source>
</evidence>
<comment type="caution">
    <text evidence="2">The sequence shown here is derived from an EMBL/GenBank/DDBJ whole genome shotgun (WGS) entry which is preliminary data.</text>
</comment>
<proteinExistence type="predicted"/>
<keyword evidence="1" id="KW-1133">Transmembrane helix</keyword>
<evidence type="ECO:0000256" key="1">
    <source>
        <dbReference type="SAM" id="Phobius"/>
    </source>
</evidence>
<dbReference type="EMBL" id="WHNX01000007">
    <property type="protein sequence ID" value="MPW25338.1"/>
    <property type="molecule type" value="Genomic_DNA"/>
</dbReference>
<feature type="transmembrane region" description="Helical" evidence="1">
    <location>
        <begin position="73"/>
        <end position="93"/>
    </location>
</feature>
<evidence type="ECO:0000313" key="3">
    <source>
        <dbReference type="Proteomes" id="UP000440004"/>
    </source>
</evidence>
<organism evidence="2 3">
    <name type="scientific">Alkalibaculum sporogenes</name>
    <dbReference type="NCBI Taxonomy" id="2655001"/>
    <lineage>
        <taxon>Bacteria</taxon>
        <taxon>Bacillati</taxon>
        <taxon>Bacillota</taxon>
        <taxon>Clostridia</taxon>
        <taxon>Eubacteriales</taxon>
        <taxon>Eubacteriaceae</taxon>
        <taxon>Alkalibaculum</taxon>
    </lineage>
</organism>
<dbReference type="AlphaFoldDB" id="A0A6A7K779"/>